<dbReference type="FunFam" id="2.30.29.170:FF:000001">
    <property type="entry name" value="EF-hand domain containing 1"/>
    <property type="match status" value="1"/>
</dbReference>
<keyword evidence="9" id="KW-1185">Reference proteome</keyword>
<dbReference type="GO" id="GO:0010975">
    <property type="term" value="P:regulation of neuron projection development"/>
    <property type="evidence" value="ECO:0000318"/>
    <property type="project" value="GO_Central"/>
</dbReference>
<keyword evidence="3" id="KW-0963">Cytoplasm</keyword>
<evidence type="ECO:0000256" key="6">
    <source>
        <dbReference type="ARBA" id="ARBA00023273"/>
    </source>
</evidence>
<evidence type="ECO:0000256" key="1">
    <source>
        <dbReference type="ARBA" id="ARBA00004138"/>
    </source>
</evidence>
<organism evidence="8 9">
    <name type="scientific">Batrachochytrium dendrobatidis (strain JAM81 / FGSC 10211)</name>
    <name type="common">Frog chytrid fungus</name>
    <dbReference type="NCBI Taxonomy" id="684364"/>
    <lineage>
        <taxon>Eukaryota</taxon>
        <taxon>Fungi</taxon>
        <taxon>Fungi incertae sedis</taxon>
        <taxon>Chytridiomycota</taxon>
        <taxon>Chytridiomycota incertae sedis</taxon>
        <taxon>Chytridiomycetes</taxon>
        <taxon>Rhizophydiales</taxon>
        <taxon>Rhizophydiales incertae sedis</taxon>
        <taxon>Batrachochytrium</taxon>
    </lineage>
</organism>
<evidence type="ECO:0000256" key="2">
    <source>
        <dbReference type="ARBA" id="ARBA00004245"/>
    </source>
</evidence>
<dbReference type="PANTHER" id="PTHR12086:SF11">
    <property type="entry name" value="EF-HAND DOMAIN-CONTAINING FAMILY MEMBER C2"/>
    <property type="match status" value="1"/>
</dbReference>
<evidence type="ECO:0000313" key="9">
    <source>
        <dbReference type="Proteomes" id="UP000007241"/>
    </source>
</evidence>
<dbReference type="InParanoid" id="F4P2N9"/>
<dbReference type="GO" id="GO:0005929">
    <property type="term" value="C:cilium"/>
    <property type="evidence" value="ECO:0007669"/>
    <property type="project" value="UniProtKB-SubCell"/>
</dbReference>
<evidence type="ECO:0000256" key="4">
    <source>
        <dbReference type="ARBA" id="ARBA00022737"/>
    </source>
</evidence>
<evidence type="ECO:0000256" key="5">
    <source>
        <dbReference type="ARBA" id="ARBA00023212"/>
    </source>
</evidence>
<gene>
    <name evidence="8" type="ORF">BATDEDRAFT_25121</name>
</gene>
<feature type="domain" description="DM10" evidence="7">
    <location>
        <begin position="344"/>
        <end position="444"/>
    </location>
</feature>
<dbReference type="InterPro" id="IPR040193">
    <property type="entry name" value="EFHC1/EFHC2/EFHB"/>
</dbReference>
<dbReference type="FunFam" id="2.30.29.170:FF:000004">
    <property type="entry name" value="EF-hand domain containing 2"/>
    <property type="match status" value="1"/>
</dbReference>
<dbReference type="Gene3D" id="2.30.29.170">
    <property type="match status" value="3"/>
</dbReference>
<dbReference type="GeneID" id="18238697"/>
<evidence type="ECO:0000259" key="7">
    <source>
        <dbReference type="PROSITE" id="PS51336"/>
    </source>
</evidence>
<protein>
    <recommendedName>
        <fullName evidence="7">DM10 domain-containing protein</fullName>
    </recommendedName>
</protein>
<feature type="domain" description="DM10" evidence="7">
    <location>
        <begin position="34"/>
        <end position="141"/>
    </location>
</feature>
<proteinExistence type="predicted"/>
<dbReference type="GO" id="GO:0005856">
    <property type="term" value="C:cytoskeleton"/>
    <property type="evidence" value="ECO:0007669"/>
    <property type="project" value="UniProtKB-SubCell"/>
</dbReference>
<dbReference type="OMA" id="RFSCKQP"/>
<name>F4P2N9_BATDJ</name>
<reference evidence="8 9" key="1">
    <citation type="submission" date="2009-12" db="EMBL/GenBank/DDBJ databases">
        <title>The draft genome of Batrachochytrium dendrobatidis.</title>
        <authorList>
            <consortium name="US DOE Joint Genome Institute (JGI-PGF)"/>
            <person name="Kuo A."/>
            <person name="Salamov A."/>
            <person name="Schmutz J."/>
            <person name="Lucas S."/>
            <person name="Pitluck S."/>
            <person name="Rosenblum E."/>
            <person name="Stajich J."/>
            <person name="Eisen M."/>
            <person name="Grigoriev I.V."/>
        </authorList>
    </citation>
    <scope>NUCLEOTIDE SEQUENCE [LARGE SCALE GENOMIC DNA]</scope>
    <source>
        <strain evidence="9">JAM81 / FGSC 10211</strain>
    </source>
</reference>
<dbReference type="Proteomes" id="UP000007241">
    <property type="component" value="Unassembled WGS sequence"/>
</dbReference>
<comment type="subcellular location">
    <subcellularLocation>
        <location evidence="1">Cell projection</location>
        <location evidence="1">Cilium</location>
    </subcellularLocation>
    <subcellularLocation>
        <location evidence="2">Cytoplasm</location>
        <location evidence="2">Cytoskeleton</location>
    </subcellularLocation>
</comment>
<dbReference type="Pfam" id="PF06565">
    <property type="entry name" value="DM10_dom"/>
    <property type="match status" value="3"/>
</dbReference>
<dbReference type="PROSITE" id="PS51336">
    <property type="entry name" value="DM10"/>
    <property type="match status" value="3"/>
</dbReference>
<keyword evidence="5" id="KW-0206">Cytoskeleton</keyword>
<sequence>MSQGGKRLVGQDESKIHTSLDIYPHSENQGENVPAWVLRFYAYFQEAVHERREEKYRIRRVNIYFYLEDDSVHVSEPKTVNSGIPQGTLIRRHRIPKPNSKIDQHYIVSDFNIGHSVTFYSRTFMIVGCDEFTREFLSTHELLGRMKATRPSIPNFSLKKFLENDRRVLRFYCVWDDTNSVFGDLRHMVVHYFLSDDTIEIRESIPANSGRESNALFLRRCKLPKRPHMKKVNADSGVENSNDYFTERDFMIGGVLHLYGRPFVICDCDEFTKSFYRENYGVSEFDPVKIDLYDEDAGVLPFFDAHTAALRAENSNGSTAEPNVTLIGNEPSHKKDFKKLILYDGVKLRYLACLKSNKQVDRDRKFVITYHLADDTISVFEPCSRNSGIIGGKFLEQRRIKKPVTSKFYESSDFSIGADLIFYNHHFVVIGADDYAIKFMDVNPELFPAHKAKLT</sequence>
<dbReference type="HOGENOM" id="CLU_018366_0_1_1"/>
<accession>F4P2N9</accession>
<evidence type="ECO:0000313" key="8">
    <source>
        <dbReference type="EMBL" id="EGF80494.1"/>
    </source>
</evidence>
<dbReference type="AlphaFoldDB" id="F4P2N9"/>
<dbReference type="InterPro" id="IPR006602">
    <property type="entry name" value="DM10_dom"/>
</dbReference>
<dbReference type="FunFam" id="2.30.29.170:FF:000002">
    <property type="entry name" value="EF-hand domain (C-terminal) containing 1"/>
    <property type="match status" value="1"/>
</dbReference>
<dbReference type="STRING" id="684364.F4P2N9"/>
<dbReference type="SMART" id="SM00676">
    <property type="entry name" value="DM10"/>
    <property type="match status" value="3"/>
</dbReference>
<keyword evidence="4" id="KW-0677">Repeat</keyword>
<dbReference type="EMBL" id="GL882884">
    <property type="protein sequence ID" value="EGF80494.1"/>
    <property type="molecule type" value="Genomic_DNA"/>
</dbReference>
<dbReference type="RefSeq" id="XP_006679026.1">
    <property type="nucleotide sequence ID" value="XM_006678963.1"/>
</dbReference>
<feature type="domain" description="DM10" evidence="7">
    <location>
        <begin position="165"/>
        <end position="280"/>
    </location>
</feature>
<dbReference type="OrthoDB" id="10255210at2759"/>
<keyword evidence="6" id="KW-0966">Cell projection</keyword>
<evidence type="ECO:0000256" key="3">
    <source>
        <dbReference type="ARBA" id="ARBA00022490"/>
    </source>
</evidence>
<dbReference type="PANTHER" id="PTHR12086">
    <property type="entry name" value="EF-HAND DOMAIN C-TERMINAL CONTAINING PROTEIN"/>
    <property type="match status" value="1"/>
</dbReference>